<evidence type="ECO:0000313" key="1">
    <source>
        <dbReference type="EMBL" id="KAI3374518.1"/>
    </source>
</evidence>
<accession>A0ACB8X483</accession>
<sequence>SQYICGSASGASLCDRLFAGGEASPSSWLSLCDRVSPCGAASSPLLGPGCDLTVSLGSFALQQWLRRTMGAVLGKEGLLEELQMLSVNFSLFVTLFLLTIKGVSCEDVTPLKKEEFSLEGSTVTLSYNFSKAAGYDYYFFWYRQCPGKTPEFLISHSGTGGILNNPVPGLSVKDLEILQWRNVAHLLFGFNNCKEMLLYFFLLLCHIIGLISGDKISPVGDELTKQPCKAKHDILMGYIMRYVAILTGHRSVVLTHIAKISVRNAEVWDNGQKFQVMADEHKTAATFGQASICLTKEEYSWLRRLLHGTCCNNSGSSDYLLHTWQGNQILKPVHMLQVAWDDAGLTGNITFGQIRTSVATQANRCLTIKERGLVVKAMCHDPKMAEKFYVALADKDEAFKIRKLRLKAMQHSNTAVEDNEDSDSEEQVLKAMNPAGQGQKLKTVSLSSSSSTGDEAEPPYDDHESEVSTFEDFSLQVDHSSDEELPKHIPQKKLFITSPSKALKVKLERLPDVLLEAYFNHNATLLVNTPLPPVQPDPTQSRPSSSQVPDTPQPLTVQTAPAQVDKAHPSFPVEIPDTPNHILVQNTQGSGLTGLEPSSTTSTSAPTEYTPLKGTATIWAVILTLFVWSGLMGVSILLATDPGICVTPFLTHPSGVT</sequence>
<organism evidence="1 2">
    <name type="scientific">Scortum barcoo</name>
    <name type="common">barcoo grunter</name>
    <dbReference type="NCBI Taxonomy" id="214431"/>
    <lineage>
        <taxon>Eukaryota</taxon>
        <taxon>Metazoa</taxon>
        <taxon>Chordata</taxon>
        <taxon>Craniata</taxon>
        <taxon>Vertebrata</taxon>
        <taxon>Euteleostomi</taxon>
        <taxon>Actinopterygii</taxon>
        <taxon>Neopterygii</taxon>
        <taxon>Teleostei</taxon>
        <taxon>Neoteleostei</taxon>
        <taxon>Acanthomorphata</taxon>
        <taxon>Eupercaria</taxon>
        <taxon>Centrarchiformes</taxon>
        <taxon>Terapontoidei</taxon>
        <taxon>Terapontidae</taxon>
        <taxon>Scortum</taxon>
    </lineage>
</organism>
<gene>
    <name evidence="1" type="ORF">L3Q82_021009</name>
</gene>
<comment type="caution">
    <text evidence="1">The sequence shown here is derived from an EMBL/GenBank/DDBJ whole genome shotgun (WGS) entry which is preliminary data.</text>
</comment>
<feature type="non-terminal residue" evidence="1">
    <location>
        <position position="1"/>
    </location>
</feature>
<keyword evidence="2" id="KW-1185">Reference proteome</keyword>
<name>A0ACB8X483_9TELE</name>
<dbReference type="Proteomes" id="UP000831701">
    <property type="component" value="Chromosome 3"/>
</dbReference>
<proteinExistence type="predicted"/>
<dbReference type="EMBL" id="CM041533">
    <property type="protein sequence ID" value="KAI3374518.1"/>
    <property type="molecule type" value="Genomic_DNA"/>
</dbReference>
<protein>
    <submittedName>
        <fullName evidence="1">Uncharacterized protein</fullName>
    </submittedName>
</protein>
<evidence type="ECO:0000313" key="2">
    <source>
        <dbReference type="Proteomes" id="UP000831701"/>
    </source>
</evidence>
<reference evidence="1" key="1">
    <citation type="submission" date="2022-04" db="EMBL/GenBank/DDBJ databases">
        <title>Jade perch genome.</title>
        <authorList>
            <person name="Chao B."/>
        </authorList>
    </citation>
    <scope>NUCLEOTIDE SEQUENCE</scope>
    <source>
        <strain evidence="1">CB-2022</strain>
    </source>
</reference>